<dbReference type="Proteomes" id="UP000197068">
    <property type="component" value="Unassembled WGS sequence"/>
</dbReference>
<comment type="caution">
    <text evidence="1">The sequence shown here is derived from an EMBL/GenBank/DDBJ whole genome shotgun (WGS) entry which is preliminary data.</text>
</comment>
<sequence length="82" mass="8847">MAFFNLFKGEEVGDLGQVEALQKSFVKTKMNVHKLCLEDGATGVGLNIVSKGFLSSSSFPISLDEAQARDLVNKINEALGDK</sequence>
<name>A0ABQ0N061_9GAMM</name>
<proteinExistence type="predicted"/>
<dbReference type="RefSeq" id="WP_057183301.1">
    <property type="nucleotide sequence ID" value="NZ_BDQM01000060.1"/>
</dbReference>
<evidence type="ECO:0000313" key="1">
    <source>
        <dbReference type="EMBL" id="GAW97944.1"/>
    </source>
</evidence>
<evidence type="ECO:0000313" key="2">
    <source>
        <dbReference type="Proteomes" id="UP000197068"/>
    </source>
</evidence>
<protein>
    <submittedName>
        <fullName evidence="1">Uncharacterized protein</fullName>
    </submittedName>
</protein>
<organism evidence="1 2">
    <name type="scientific">Colwellia marinimaniae</name>
    <dbReference type="NCBI Taxonomy" id="1513592"/>
    <lineage>
        <taxon>Bacteria</taxon>
        <taxon>Pseudomonadati</taxon>
        <taxon>Pseudomonadota</taxon>
        <taxon>Gammaproteobacteria</taxon>
        <taxon>Alteromonadales</taxon>
        <taxon>Colwelliaceae</taxon>
        <taxon>Colwellia</taxon>
    </lineage>
</organism>
<dbReference type="EMBL" id="BDQM01000060">
    <property type="protein sequence ID" value="GAW97944.1"/>
    <property type="molecule type" value="Genomic_DNA"/>
</dbReference>
<gene>
    <name evidence="1" type="ORF">MTCD1_03599</name>
</gene>
<reference evidence="1 2" key="1">
    <citation type="submission" date="2017-06" db="EMBL/GenBank/DDBJ databases">
        <title>Whole Genome Sequences of Colwellia marinimaniae MTCD1.</title>
        <authorList>
            <person name="Kusumoto H."/>
            <person name="Inoue M."/>
            <person name="Tanikawa K."/>
            <person name="Maeji H."/>
            <person name="Cameron J.H."/>
            <person name="Bartlett D.H."/>
        </authorList>
    </citation>
    <scope>NUCLEOTIDE SEQUENCE [LARGE SCALE GENOMIC DNA]</scope>
    <source>
        <strain evidence="1 2">MTCD1</strain>
    </source>
</reference>
<accession>A0ABQ0N061</accession>
<keyword evidence="2" id="KW-1185">Reference proteome</keyword>